<dbReference type="OrthoDB" id="306876at2759"/>
<dbReference type="SUPFAM" id="SSF103481">
    <property type="entry name" value="Multidrug resistance efflux transporter EmrE"/>
    <property type="match status" value="2"/>
</dbReference>
<dbReference type="Pfam" id="PF00892">
    <property type="entry name" value="EamA"/>
    <property type="match status" value="2"/>
</dbReference>
<dbReference type="InterPro" id="IPR037185">
    <property type="entry name" value="EmrE-like"/>
</dbReference>
<feature type="transmembrane region" description="Helical" evidence="6">
    <location>
        <begin position="209"/>
        <end position="228"/>
    </location>
</feature>
<evidence type="ECO:0000256" key="2">
    <source>
        <dbReference type="ARBA" id="ARBA00022692"/>
    </source>
</evidence>
<evidence type="ECO:0000256" key="1">
    <source>
        <dbReference type="ARBA" id="ARBA00004141"/>
    </source>
</evidence>
<feature type="transmembrane region" description="Helical" evidence="6">
    <location>
        <begin position="171"/>
        <end position="189"/>
    </location>
</feature>
<accession>A0A8H6HNS3</accession>
<sequence>MAPQNYHSIHPGHGDELDIPSALVKGVEEKPVPYWKKLVANNVGLLLVAASELFFAFMHLAVKILNSIDPPVSTFEGISQTPRFLRMVITYVGSIIYMTATGVPDPFLGPKGVRLLLFSRGIGGFIGLYGIYFSLQYLSLSDATVLTFLSPICTAIAGAIFLKESLSARQLLAGLISLGGVVLIARPPFLFGGASPDGERGVTPTQRLMAVGVALMGVLGATLAFTSLRAIGKRAHTMHSMISFSGQAIVFSGIAMLVTNTKFVVPTRLTWLALLLMIGIFGFIAQILLTMGLQRETAGRGTMAVYIQIVFATILQKIFLHSTPPPLSILGTLIIITAALYTALSKVKEKDQSLTSGTSRAVPNQADEEQGLLSSPPHED</sequence>
<proteinExistence type="predicted"/>
<dbReference type="AlphaFoldDB" id="A0A8H6HNS3"/>
<feature type="transmembrane region" description="Helical" evidence="6">
    <location>
        <begin position="115"/>
        <end position="137"/>
    </location>
</feature>
<evidence type="ECO:0000313" key="8">
    <source>
        <dbReference type="EMBL" id="KAF6749138.1"/>
    </source>
</evidence>
<name>A0A8H6HNS3_9AGAR</name>
<feature type="transmembrane region" description="Helical" evidence="6">
    <location>
        <begin position="303"/>
        <end position="320"/>
    </location>
</feature>
<dbReference type="EMBL" id="JACGCI010000066">
    <property type="protein sequence ID" value="KAF6749138.1"/>
    <property type="molecule type" value="Genomic_DNA"/>
</dbReference>
<feature type="compositionally biased region" description="Polar residues" evidence="5">
    <location>
        <begin position="353"/>
        <end position="362"/>
    </location>
</feature>
<gene>
    <name evidence="8" type="ORF">DFP72DRAFT_819496</name>
</gene>
<feature type="transmembrane region" description="Helical" evidence="6">
    <location>
        <begin position="43"/>
        <end position="64"/>
    </location>
</feature>
<feature type="domain" description="EamA" evidence="7">
    <location>
        <begin position="215"/>
        <end position="341"/>
    </location>
</feature>
<keyword evidence="2 6" id="KW-0812">Transmembrane</keyword>
<dbReference type="Proteomes" id="UP000521943">
    <property type="component" value="Unassembled WGS sequence"/>
</dbReference>
<comment type="caution">
    <text evidence="8">The sequence shown here is derived from an EMBL/GenBank/DDBJ whole genome shotgun (WGS) entry which is preliminary data.</text>
</comment>
<feature type="transmembrane region" description="Helical" evidence="6">
    <location>
        <begin position="240"/>
        <end position="259"/>
    </location>
</feature>
<keyword evidence="4 6" id="KW-0472">Membrane</keyword>
<feature type="region of interest" description="Disordered" evidence="5">
    <location>
        <begin position="350"/>
        <end position="380"/>
    </location>
</feature>
<evidence type="ECO:0000313" key="9">
    <source>
        <dbReference type="Proteomes" id="UP000521943"/>
    </source>
</evidence>
<evidence type="ECO:0000256" key="4">
    <source>
        <dbReference type="ARBA" id="ARBA00023136"/>
    </source>
</evidence>
<dbReference type="InterPro" id="IPR000620">
    <property type="entry name" value="EamA_dom"/>
</dbReference>
<reference evidence="8 9" key="1">
    <citation type="submission" date="2020-07" db="EMBL/GenBank/DDBJ databases">
        <title>Comparative genomics of pyrophilous fungi reveals a link between fire events and developmental genes.</title>
        <authorList>
            <consortium name="DOE Joint Genome Institute"/>
            <person name="Steindorff A.S."/>
            <person name="Carver A."/>
            <person name="Calhoun S."/>
            <person name="Stillman K."/>
            <person name="Liu H."/>
            <person name="Lipzen A."/>
            <person name="Pangilinan J."/>
            <person name="Labutti K."/>
            <person name="Bruns T.D."/>
            <person name="Grigoriev I.V."/>
        </authorList>
    </citation>
    <scope>NUCLEOTIDE SEQUENCE [LARGE SCALE GENOMIC DNA]</scope>
    <source>
        <strain evidence="8 9">CBS 144469</strain>
    </source>
</reference>
<feature type="domain" description="EamA" evidence="7">
    <location>
        <begin position="44"/>
        <end position="185"/>
    </location>
</feature>
<evidence type="ECO:0000256" key="3">
    <source>
        <dbReference type="ARBA" id="ARBA00022989"/>
    </source>
</evidence>
<dbReference type="GO" id="GO:0016020">
    <property type="term" value="C:membrane"/>
    <property type="evidence" value="ECO:0007669"/>
    <property type="project" value="UniProtKB-SubCell"/>
</dbReference>
<evidence type="ECO:0000256" key="5">
    <source>
        <dbReference type="SAM" id="MobiDB-lite"/>
    </source>
</evidence>
<dbReference type="PANTHER" id="PTHR22911">
    <property type="entry name" value="ACYL-MALONYL CONDENSING ENZYME-RELATED"/>
    <property type="match status" value="1"/>
</dbReference>
<feature type="transmembrane region" description="Helical" evidence="6">
    <location>
        <begin position="271"/>
        <end position="291"/>
    </location>
</feature>
<comment type="subcellular location">
    <subcellularLocation>
        <location evidence="1">Membrane</location>
        <topology evidence="1">Multi-pass membrane protein</topology>
    </subcellularLocation>
</comment>
<keyword evidence="3 6" id="KW-1133">Transmembrane helix</keyword>
<keyword evidence="9" id="KW-1185">Reference proteome</keyword>
<feature type="transmembrane region" description="Helical" evidence="6">
    <location>
        <begin position="326"/>
        <end position="344"/>
    </location>
</feature>
<dbReference type="PANTHER" id="PTHR22911:SF6">
    <property type="entry name" value="SOLUTE CARRIER FAMILY 35 MEMBER G1"/>
    <property type="match status" value="1"/>
</dbReference>
<organism evidence="8 9">
    <name type="scientific">Ephemerocybe angulata</name>
    <dbReference type="NCBI Taxonomy" id="980116"/>
    <lineage>
        <taxon>Eukaryota</taxon>
        <taxon>Fungi</taxon>
        <taxon>Dikarya</taxon>
        <taxon>Basidiomycota</taxon>
        <taxon>Agaricomycotina</taxon>
        <taxon>Agaricomycetes</taxon>
        <taxon>Agaricomycetidae</taxon>
        <taxon>Agaricales</taxon>
        <taxon>Agaricineae</taxon>
        <taxon>Psathyrellaceae</taxon>
        <taxon>Ephemerocybe</taxon>
    </lineage>
</organism>
<protein>
    <submittedName>
        <fullName evidence="8">Integral membrane protein DUF6</fullName>
    </submittedName>
</protein>
<evidence type="ECO:0000259" key="7">
    <source>
        <dbReference type="Pfam" id="PF00892"/>
    </source>
</evidence>
<feature type="transmembrane region" description="Helical" evidence="6">
    <location>
        <begin position="84"/>
        <end position="103"/>
    </location>
</feature>
<feature type="transmembrane region" description="Helical" evidence="6">
    <location>
        <begin position="143"/>
        <end position="162"/>
    </location>
</feature>
<evidence type="ECO:0000256" key="6">
    <source>
        <dbReference type="SAM" id="Phobius"/>
    </source>
</evidence>